<accession>L1IAT1</accession>
<evidence type="ECO:0000313" key="2">
    <source>
        <dbReference type="EnsemblProtists" id="EKX33029"/>
    </source>
</evidence>
<reference evidence="2" key="3">
    <citation type="submission" date="2016-03" db="UniProtKB">
        <authorList>
            <consortium name="EnsemblProtists"/>
        </authorList>
    </citation>
    <scope>IDENTIFICATION</scope>
</reference>
<reference evidence="1 3" key="1">
    <citation type="journal article" date="2012" name="Nature">
        <title>Algal genomes reveal evolutionary mosaicism and the fate of nucleomorphs.</title>
        <authorList>
            <consortium name="DOE Joint Genome Institute"/>
            <person name="Curtis B.A."/>
            <person name="Tanifuji G."/>
            <person name="Burki F."/>
            <person name="Gruber A."/>
            <person name="Irimia M."/>
            <person name="Maruyama S."/>
            <person name="Arias M.C."/>
            <person name="Ball S.G."/>
            <person name="Gile G.H."/>
            <person name="Hirakawa Y."/>
            <person name="Hopkins J.F."/>
            <person name="Kuo A."/>
            <person name="Rensing S.A."/>
            <person name="Schmutz J."/>
            <person name="Symeonidi A."/>
            <person name="Elias M."/>
            <person name="Eveleigh R.J."/>
            <person name="Herman E.K."/>
            <person name="Klute M.J."/>
            <person name="Nakayama T."/>
            <person name="Obornik M."/>
            <person name="Reyes-Prieto A."/>
            <person name="Armbrust E.V."/>
            <person name="Aves S.J."/>
            <person name="Beiko R.G."/>
            <person name="Coutinho P."/>
            <person name="Dacks J.B."/>
            <person name="Durnford D.G."/>
            <person name="Fast N.M."/>
            <person name="Green B.R."/>
            <person name="Grisdale C.J."/>
            <person name="Hempel F."/>
            <person name="Henrissat B."/>
            <person name="Hoppner M.P."/>
            <person name="Ishida K."/>
            <person name="Kim E."/>
            <person name="Koreny L."/>
            <person name="Kroth P.G."/>
            <person name="Liu Y."/>
            <person name="Malik S.B."/>
            <person name="Maier U.G."/>
            <person name="McRose D."/>
            <person name="Mock T."/>
            <person name="Neilson J.A."/>
            <person name="Onodera N.T."/>
            <person name="Poole A.M."/>
            <person name="Pritham E.J."/>
            <person name="Richards T.A."/>
            <person name="Rocap G."/>
            <person name="Roy S.W."/>
            <person name="Sarai C."/>
            <person name="Schaack S."/>
            <person name="Shirato S."/>
            <person name="Slamovits C.H."/>
            <person name="Spencer D.F."/>
            <person name="Suzuki S."/>
            <person name="Worden A.Z."/>
            <person name="Zauner S."/>
            <person name="Barry K."/>
            <person name="Bell C."/>
            <person name="Bharti A.K."/>
            <person name="Crow J.A."/>
            <person name="Grimwood J."/>
            <person name="Kramer R."/>
            <person name="Lindquist E."/>
            <person name="Lucas S."/>
            <person name="Salamov A."/>
            <person name="McFadden G.I."/>
            <person name="Lane C.E."/>
            <person name="Keeling P.J."/>
            <person name="Gray M.W."/>
            <person name="Grigoriev I.V."/>
            <person name="Archibald J.M."/>
        </authorList>
    </citation>
    <scope>NUCLEOTIDE SEQUENCE</scope>
    <source>
        <strain evidence="1 3">CCMP2712</strain>
    </source>
</reference>
<protein>
    <submittedName>
        <fullName evidence="1 2">Uncharacterized protein</fullName>
    </submittedName>
</protein>
<sequence>MSESFVPLELEVAIVQCLDAGIIHENTRDILLEKKLEARKVEKHVEDEVEERKRKIARSIHPDLIRADYEGEYSKKNIAALIANQDEILVPEIEDDAGPGAALEDDSLAIHVDRKLLLQDDEQDGAI</sequence>
<dbReference type="EMBL" id="JH993159">
    <property type="protein sequence ID" value="EKX33029.1"/>
    <property type="molecule type" value="Genomic_DNA"/>
</dbReference>
<evidence type="ECO:0000313" key="1">
    <source>
        <dbReference type="EMBL" id="EKX33029.1"/>
    </source>
</evidence>
<proteinExistence type="predicted"/>
<evidence type="ECO:0000313" key="3">
    <source>
        <dbReference type="Proteomes" id="UP000011087"/>
    </source>
</evidence>
<keyword evidence="3" id="KW-1185">Reference proteome</keyword>
<dbReference type="EnsemblProtists" id="EKX33029">
    <property type="protein sequence ID" value="EKX33029"/>
    <property type="gene ID" value="GUITHDRAFT_120765"/>
</dbReference>
<dbReference type="KEGG" id="gtt:GUITHDRAFT_120765"/>
<dbReference type="RefSeq" id="XP_005820009.1">
    <property type="nucleotide sequence ID" value="XM_005819952.1"/>
</dbReference>
<name>L1IAT1_GUITC</name>
<organism evidence="1">
    <name type="scientific">Guillardia theta (strain CCMP2712)</name>
    <name type="common">Cryptophyte</name>
    <dbReference type="NCBI Taxonomy" id="905079"/>
    <lineage>
        <taxon>Eukaryota</taxon>
        <taxon>Cryptophyceae</taxon>
        <taxon>Pyrenomonadales</taxon>
        <taxon>Geminigeraceae</taxon>
        <taxon>Guillardia</taxon>
    </lineage>
</organism>
<dbReference type="GeneID" id="17289780"/>
<reference evidence="3" key="2">
    <citation type="submission" date="2012-11" db="EMBL/GenBank/DDBJ databases">
        <authorList>
            <person name="Kuo A."/>
            <person name="Curtis B.A."/>
            <person name="Tanifuji G."/>
            <person name="Burki F."/>
            <person name="Gruber A."/>
            <person name="Irimia M."/>
            <person name="Maruyama S."/>
            <person name="Arias M.C."/>
            <person name="Ball S.G."/>
            <person name="Gile G.H."/>
            <person name="Hirakawa Y."/>
            <person name="Hopkins J.F."/>
            <person name="Rensing S.A."/>
            <person name="Schmutz J."/>
            <person name="Symeonidi A."/>
            <person name="Elias M."/>
            <person name="Eveleigh R.J."/>
            <person name="Herman E.K."/>
            <person name="Klute M.J."/>
            <person name="Nakayama T."/>
            <person name="Obornik M."/>
            <person name="Reyes-Prieto A."/>
            <person name="Armbrust E.V."/>
            <person name="Aves S.J."/>
            <person name="Beiko R.G."/>
            <person name="Coutinho P."/>
            <person name="Dacks J.B."/>
            <person name="Durnford D.G."/>
            <person name="Fast N.M."/>
            <person name="Green B.R."/>
            <person name="Grisdale C."/>
            <person name="Hempe F."/>
            <person name="Henrissat B."/>
            <person name="Hoppner M.P."/>
            <person name="Ishida K.-I."/>
            <person name="Kim E."/>
            <person name="Koreny L."/>
            <person name="Kroth P.G."/>
            <person name="Liu Y."/>
            <person name="Malik S.-B."/>
            <person name="Maier U.G."/>
            <person name="McRose D."/>
            <person name="Mock T."/>
            <person name="Neilson J.A."/>
            <person name="Onodera N.T."/>
            <person name="Poole A.M."/>
            <person name="Pritham E.J."/>
            <person name="Richards T.A."/>
            <person name="Rocap G."/>
            <person name="Roy S.W."/>
            <person name="Sarai C."/>
            <person name="Schaack S."/>
            <person name="Shirato S."/>
            <person name="Slamovits C.H."/>
            <person name="Spencer D.F."/>
            <person name="Suzuki S."/>
            <person name="Worden A.Z."/>
            <person name="Zauner S."/>
            <person name="Barry K."/>
            <person name="Bell C."/>
            <person name="Bharti A.K."/>
            <person name="Crow J.A."/>
            <person name="Grimwood J."/>
            <person name="Kramer R."/>
            <person name="Lindquist E."/>
            <person name="Lucas S."/>
            <person name="Salamov A."/>
            <person name="McFadden G.I."/>
            <person name="Lane C.E."/>
            <person name="Keeling P.J."/>
            <person name="Gray M.W."/>
            <person name="Grigoriev I.V."/>
            <person name="Archibald J.M."/>
        </authorList>
    </citation>
    <scope>NUCLEOTIDE SEQUENCE</scope>
    <source>
        <strain evidence="3">CCMP2712</strain>
    </source>
</reference>
<dbReference type="AlphaFoldDB" id="L1IAT1"/>
<gene>
    <name evidence="1" type="ORF">GUITHDRAFT_120765</name>
</gene>
<dbReference type="Proteomes" id="UP000011087">
    <property type="component" value="Unassembled WGS sequence"/>
</dbReference>
<dbReference type="HOGENOM" id="CLU_1974748_0_0_1"/>
<dbReference type="PaxDb" id="55529-EKX33029"/>